<dbReference type="EMBL" id="CAAALY010047561">
    <property type="protein sequence ID" value="VEL20680.1"/>
    <property type="molecule type" value="Genomic_DNA"/>
</dbReference>
<dbReference type="PROSITE" id="PS50268">
    <property type="entry name" value="CADHERIN_2"/>
    <property type="match status" value="1"/>
</dbReference>
<dbReference type="OrthoDB" id="6252479at2759"/>
<keyword evidence="7" id="KW-0325">Glycoprotein</keyword>
<keyword evidence="4 8" id="KW-0106">Calcium</keyword>
<protein>
    <recommendedName>
        <fullName evidence="9">Cadherin domain-containing protein</fullName>
    </recommendedName>
</protein>
<keyword evidence="5" id="KW-1133">Transmembrane helix</keyword>
<evidence type="ECO:0000313" key="11">
    <source>
        <dbReference type="Proteomes" id="UP000784294"/>
    </source>
</evidence>
<dbReference type="InterPro" id="IPR050174">
    <property type="entry name" value="Protocadherin/Cadherin-CA"/>
</dbReference>
<dbReference type="AlphaFoldDB" id="A0A448WUL7"/>
<dbReference type="PROSITE" id="PS00232">
    <property type="entry name" value="CADHERIN_1"/>
    <property type="match status" value="1"/>
</dbReference>
<evidence type="ECO:0000259" key="9">
    <source>
        <dbReference type="PROSITE" id="PS50268"/>
    </source>
</evidence>
<evidence type="ECO:0000256" key="6">
    <source>
        <dbReference type="ARBA" id="ARBA00023136"/>
    </source>
</evidence>
<evidence type="ECO:0000313" key="10">
    <source>
        <dbReference type="EMBL" id="VEL20680.1"/>
    </source>
</evidence>
<evidence type="ECO:0000256" key="8">
    <source>
        <dbReference type="PROSITE-ProRule" id="PRU00043"/>
    </source>
</evidence>
<dbReference type="PRINTS" id="PR00205">
    <property type="entry name" value="CADHERIN"/>
</dbReference>
<keyword evidence="11" id="KW-1185">Reference proteome</keyword>
<evidence type="ECO:0000256" key="3">
    <source>
        <dbReference type="ARBA" id="ARBA00022737"/>
    </source>
</evidence>
<dbReference type="GO" id="GO:0005509">
    <property type="term" value="F:calcium ion binding"/>
    <property type="evidence" value="ECO:0007669"/>
    <property type="project" value="UniProtKB-UniRule"/>
</dbReference>
<evidence type="ECO:0000256" key="2">
    <source>
        <dbReference type="ARBA" id="ARBA00022692"/>
    </source>
</evidence>
<dbReference type="SUPFAM" id="SSF49313">
    <property type="entry name" value="Cadherin-like"/>
    <property type="match status" value="1"/>
</dbReference>
<accession>A0A448WUL7</accession>
<dbReference type="InterPro" id="IPR015919">
    <property type="entry name" value="Cadherin-like_sf"/>
</dbReference>
<dbReference type="GO" id="GO:0007156">
    <property type="term" value="P:homophilic cell adhesion via plasma membrane adhesion molecules"/>
    <property type="evidence" value="ECO:0007669"/>
    <property type="project" value="InterPro"/>
</dbReference>
<evidence type="ECO:0000256" key="7">
    <source>
        <dbReference type="ARBA" id="ARBA00023180"/>
    </source>
</evidence>
<dbReference type="Proteomes" id="UP000784294">
    <property type="component" value="Unassembled WGS sequence"/>
</dbReference>
<dbReference type="GO" id="GO:0005886">
    <property type="term" value="C:plasma membrane"/>
    <property type="evidence" value="ECO:0007669"/>
    <property type="project" value="InterPro"/>
</dbReference>
<reference evidence="10" key="1">
    <citation type="submission" date="2018-11" db="EMBL/GenBank/DDBJ databases">
        <authorList>
            <consortium name="Pathogen Informatics"/>
        </authorList>
    </citation>
    <scope>NUCLEOTIDE SEQUENCE</scope>
</reference>
<comment type="caution">
    <text evidence="10">The sequence shown here is derived from an EMBL/GenBank/DDBJ whole genome shotgun (WGS) entry which is preliminary data.</text>
</comment>
<dbReference type="PANTHER" id="PTHR24028:SF328">
    <property type="entry name" value="CADHERIN-3"/>
    <property type="match status" value="1"/>
</dbReference>
<comment type="subcellular location">
    <subcellularLocation>
        <location evidence="1">Membrane</location>
        <topology evidence="1">Single-pass membrane protein</topology>
    </subcellularLocation>
</comment>
<organism evidence="10 11">
    <name type="scientific">Protopolystoma xenopodis</name>
    <dbReference type="NCBI Taxonomy" id="117903"/>
    <lineage>
        <taxon>Eukaryota</taxon>
        <taxon>Metazoa</taxon>
        <taxon>Spiralia</taxon>
        <taxon>Lophotrochozoa</taxon>
        <taxon>Platyhelminthes</taxon>
        <taxon>Monogenea</taxon>
        <taxon>Polyopisthocotylea</taxon>
        <taxon>Polystomatidea</taxon>
        <taxon>Polystomatidae</taxon>
        <taxon>Protopolystoma</taxon>
    </lineage>
</organism>
<keyword evidence="2" id="KW-0812">Transmembrane</keyword>
<dbReference type="PANTHER" id="PTHR24028">
    <property type="entry name" value="CADHERIN-87A"/>
    <property type="match status" value="1"/>
</dbReference>
<name>A0A448WUL7_9PLAT</name>
<dbReference type="Gene3D" id="2.60.40.60">
    <property type="entry name" value="Cadherins"/>
    <property type="match status" value="1"/>
</dbReference>
<proteinExistence type="predicted"/>
<dbReference type="InterPro" id="IPR020894">
    <property type="entry name" value="Cadherin_CS"/>
</dbReference>
<keyword evidence="6" id="KW-0472">Membrane</keyword>
<sequence length="216" mass="24176">MNNCVVVSLLTRPCKNAFCLGQVRVLDPDSPEVNGQIHCAEPAHVANRQALQFSPDPRLEPAAGVYDLRTRVQLDREAEAIGNWPNSGGGDRLVVMLVCWDGNDLLSGLNGDQAVDEASSSNPNWYRPIQLTATMTVTLTVLDINDHAPVFSKPIHHASLHENNGIGEKLIQVNEPSKRHHPFAVNLPPAFIHKKYLFLLQECTTHYYNVWWYSYL</sequence>
<dbReference type="CDD" id="cd11304">
    <property type="entry name" value="Cadherin_repeat"/>
    <property type="match status" value="1"/>
</dbReference>
<dbReference type="InterPro" id="IPR002126">
    <property type="entry name" value="Cadherin-like_dom"/>
</dbReference>
<gene>
    <name evidence="10" type="ORF">PXEA_LOCUS14120</name>
</gene>
<evidence type="ECO:0000256" key="5">
    <source>
        <dbReference type="ARBA" id="ARBA00022989"/>
    </source>
</evidence>
<evidence type="ECO:0000256" key="1">
    <source>
        <dbReference type="ARBA" id="ARBA00004167"/>
    </source>
</evidence>
<keyword evidence="3" id="KW-0677">Repeat</keyword>
<feature type="domain" description="Cadherin" evidence="9">
    <location>
        <begin position="20"/>
        <end position="151"/>
    </location>
</feature>
<evidence type="ECO:0000256" key="4">
    <source>
        <dbReference type="ARBA" id="ARBA00022837"/>
    </source>
</evidence>